<evidence type="ECO:0000313" key="1">
    <source>
        <dbReference type="EMBL" id="PHD67954.1"/>
    </source>
</evidence>
<protein>
    <submittedName>
        <fullName evidence="1">Uncharacterized protein</fullName>
    </submittedName>
</protein>
<accession>A0A2B5X6E8</accession>
<evidence type="ECO:0000313" key="2">
    <source>
        <dbReference type="Proteomes" id="UP000225997"/>
    </source>
</evidence>
<dbReference type="Proteomes" id="UP000225997">
    <property type="component" value="Unassembled WGS sequence"/>
</dbReference>
<gene>
    <name evidence="1" type="ORF">COF40_18470</name>
</gene>
<proteinExistence type="predicted"/>
<dbReference type="AlphaFoldDB" id="A0A2B5X6E8"/>
<organism evidence="1 2">
    <name type="scientific">Bacillus toyonensis</name>
    <dbReference type="NCBI Taxonomy" id="155322"/>
    <lineage>
        <taxon>Bacteria</taxon>
        <taxon>Bacillati</taxon>
        <taxon>Bacillota</taxon>
        <taxon>Bacilli</taxon>
        <taxon>Bacillales</taxon>
        <taxon>Bacillaceae</taxon>
        <taxon>Bacillus</taxon>
        <taxon>Bacillus cereus group</taxon>
    </lineage>
</organism>
<reference evidence="1 2" key="1">
    <citation type="submission" date="2017-09" db="EMBL/GenBank/DDBJ databases">
        <title>Large-scale bioinformatics analysis of Bacillus genomes uncovers conserved roles of natural products in bacterial physiology.</title>
        <authorList>
            <consortium name="Agbiome Team Llc"/>
            <person name="Bleich R.M."/>
            <person name="Grubbs K.J."/>
            <person name="Santa Maria K.C."/>
            <person name="Allen S.E."/>
            <person name="Farag S."/>
            <person name="Shank E.A."/>
            <person name="Bowers A."/>
        </authorList>
    </citation>
    <scope>NUCLEOTIDE SEQUENCE [LARGE SCALE GENOMIC DNA]</scope>
    <source>
        <strain evidence="1 2">AFS044250</strain>
    </source>
</reference>
<dbReference type="EMBL" id="NUSQ01000080">
    <property type="protein sequence ID" value="PHD67954.1"/>
    <property type="molecule type" value="Genomic_DNA"/>
</dbReference>
<sequence length="68" mass="8355">MNIKNFDLNKWFTSFIYKLILLSIYYKKFPFKKNERNFKSAFTFVRLRVRMKLLKDIGSEDNEHSKVN</sequence>
<name>A0A2B5X6E8_9BACI</name>
<comment type="caution">
    <text evidence="1">The sequence shown here is derived from an EMBL/GenBank/DDBJ whole genome shotgun (WGS) entry which is preliminary data.</text>
</comment>